<dbReference type="PATRIC" id="fig|1423777.3.peg.627"/>
<protein>
    <submittedName>
        <fullName evidence="1">Uncharacterized protein</fullName>
    </submittedName>
</protein>
<keyword evidence="2" id="KW-1185">Reference proteome</keyword>
<dbReference type="AlphaFoldDB" id="A0A0R1MDH7"/>
<dbReference type="EMBL" id="AZEH01000020">
    <property type="protein sequence ID" value="KRL05849.1"/>
    <property type="molecule type" value="Genomic_DNA"/>
</dbReference>
<comment type="caution">
    <text evidence="1">The sequence shown here is derived from an EMBL/GenBank/DDBJ whole genome shotgun (WGS) entry which is preliminary data.</text>
</comment>
<reference evidence="1 2" key="1">
    <citation type="journal article" date="2015" name="Genome Announc.">
        <title>Expanding the biotechnology potential of lactobacilli through comparative genomics of 213 strains and associated genera.</title>
        <authorList>
            <person name="Sun Z."/>
            <person name="Harris H.M."/>
            <person name="McCann A."/>
            <person name="Guo C."/>
            <person name="Argimon S."/>
            <person name="Zhang W."/>
            <person name="Yang X."/>
            <person name="Jeffery I.B."/>
            <person name="Cooney J.C."/>
            <person name="Kagawa T.F."/>
            <person name="Liu W."/>
            <person name="Song Y."/>
            <person name="Salvetti E."/>
            <person name="Wrobel A."/>
            <person name="Rasinkangas P."/>
            <person name="Parkhill J."/>
            <person name="Rea M.C."/>
            <person name="O'Sullivan O."/>
            <person name="Ritari J."/>
            <person name="Douillard F.P."/>
            <person name="Paul Ross R."/>
            <person name="Yang R."/>
            <person name="Briner A.E."/>
            <person name="Felis G.E."/>
            <person name="de Vos W.M."/>
            <person name="Barrangou R."/>
            <person name="Klaenhammer T.R."/>
            <person name="Caufield P.W."/>
            <person name="Cui Y."/>
            <person name="Zhang H."/>
            <person name="O'Toole P.W."/>
        </authorList>
    </citation>
    <scope>NUCLEOTIDE SEQUENCE [LARGE SCALE GENOMIC DNA]</scope>
    <source>
        <strain evidence="1 2">DSM 19972</strain>
    </source>
</reference>
<dbReference type="Pfam" id="PF09669">
    <property type="entry name" value="Phage_pRha"/>
    <property type="match status" value="1"/>
</dbReference>
<organism evidence="1 2">
    <name type="scientific">Liquorilactobacillus oeni DSM 19972</name>
    <dbReference type="NCBI Taxonomy" id="1423777"/>
    <lineage>
        <taxon>Bacteria</taxon>
        <taxon>Bacillati</taxon>
        <taxon>Bacillota</taxon>
        <taxon>Bacilli</taxon>
        <taxon>Lactobacillales</taxon>
        <taxon>Lactobacillaceae</taxon>
        <taxon>Liquorilactobacillus</taxon>
    </lineage>
</organism>
<dbReference type="Proteomes" id="UP000051686">
    <property type="component" value="Unassembled WGS sequence"/>
</dbReference>
<name>A0A0R1MDH7_9LACO</name>
<evidence type="ECO:0000313" key="2">
    <source>
        <dbReference type="Proteomes" id="UP000051686"/>
    </source>
</evidence>
<gene>
    <name evidence="1" type="ORF">FD46_GL000608</name>
</gene>
<dbReference type="InterPro" id="IPR014054">
    <property type="entry name" value="Phage_regulatory_Rha"/>
</dbReference>
<evidence type="ECO:0000313" key="1">
    <source>
        <dbReference type="EMBL" id="KRL05849.1"/>
    </source>
</evidence>
<sequence length="218" mass="24722">MNAEPFTTDKVVSKYSGNTLKEVKQMIKKHQKEIERFGVITFEMAKPPKGSKGGRPVKIYHLNREQATFLVTLLDNTNQVVNFKFNLVKQFFDKDKELQERNVKREAGKLTTSSLNDAIKSREDLDSHAYVNFEQLAYRASLGKNATQIKHERSVPKSTPATEYLSAAELNKVSLMKQKIAVLLELGMEYQAVKALVSGTGIKTLMINKTLRRAREEA</sequence>
<dbReference type="STRING" id="1423777.FD46_GL000608"/>
<proteinExistence type="predicted"/>
<accession>A0A0R1MDH7</accession>